<evidence type="ECO:0000313" key="13">
    <source>
        <dbReference type="Proteomes" id="UP000095143"/>
    </source>
</evidence>
<dbReference type="GO" id="GO:0000976">
    <property type="term" value="F:transcription cis-regulatory region binding"/>
    <property type="evidence" value="ECO:0007669"/>
    <property type="project" value="TreeGrafter"/>
</dbReference>
<dbReference type="GO" id="GO:0032993">
    <property type="term" value="C:protein-DNA complex"/>
    <property type="evidence" value="ECO:0007669"/>
    <property type="project" value="TreeGrafter"/>
</dbReference>
<feature type="modified residue" description="4-aspartylphosphate" evidence="8">
    <location>
        <position position="73"/>
    </location>
</feature>
<proteinExistence type="predicted"/>
<evidence type="ECO:0000256" key="9">
    <source>
        <dbReference type="PROSITE-ProRule" id="PRU01091"/>
    </source>
</evidence>
<dbReference type="Gene3D" id="6.10.250.690">
    <property type="match status" value="1"/>
</dbReference>
<dbReference type="STRING" id="158627.BW687_11790"/>
<dbReference type="RefSeq" id="WP_065986314.1">
    <property type="nucleotide sequence ID" value="NZ_MDEN01000048.1"/>
</dbReference>
<dbReference type="Proteomes" id="UP000095143">
    <property type="component" value="Unassembled WGS sequence"/>
</dbReference>
<keyword evidence="2" id="KW-0963">Cytoplasm</keyword>
<dbReference type="SMART" id="SM00448">
    <property type="entry name" value="REC"/>
    <property type="match status" value="1"/>
</dbReference>
<protein>
    <submittedName>
        <fullName evidence="12">DNA-binding response regulator</fullName>
    </submittedName>
</protein>
<dbReference type="PANTHER" id="PTHR48111">
    <property type="entry name" value="REGULATOR OF RPOS"/>
    <property type="match status" value="1"/>
</dbReference>
<dbReference type="GO" id="GO:0000156">
    <property type="term" value="F:phosphorelay response regulator activity"/>
    <property type="evidence" value="ECO:0007669"/>
    <property type="project" value="TreeGrafter"/>
</dbReference>
<dbReference type="OrthoDB" id="9802426at2"/>
<dbReference type="Gene3D" id="3.40.50.2300">
    <property type="match status" value="1"/>
</dbReference>
<feature type="domain" description="OmpR/PhoB-type" evidence="11">
    <location>
        <begin position="148"/>
        <end position="248"/>
    </location>
</feature>
<feature type="domain" description="Response regulatory" evidence="10">
    <location>
        <begin position="24"/>
        <end position="137"/>
    </location>
</feature>
<dbReference type="GO" id="GO:0005829">
    <property type="term" value="C:cytosol"/>
    <property type="evidence" value="ECO:0007669"/>
    <property type="project" value="TreeGrafter"/>
</dbReference>
<dbReference type="SUPFAM" id="SSF52172">
    <property type="entry name" value="CheY-like"/>
    <property type="match status" value="1"/>
</dbReference>
<evidence type="ECO:0000256" key="4">
    <source>
        <dbReference type="ARBA" id="ARBA00023012"/>
    </source>
</evidence>
<dbReference type="SUPFAM" id="SSF46894">
    <property type="entry name" value="C-terminal effector domain of the bipartite response regulators"/>
    <property type="match status" value="1"/>
</dbReference>
<dbReference type="AlphaFoldDB" id="A0A1C2EF50"/>
<dbReference type="EMBL" id="MDEN01000048">
    <property type="protein sequence ID" value="OCX25633.1"/>
    <property type="molecule type" value="Genomic_DNA"/>
</dbReference>
<dbReference type="PANTHER" id="PTHR48111:SF4">
    <property type="entry name" value="DNA-BINDING DUAL TRANSCRIPTIONAL REGULATOR OMPR"/>
    <property type="match status" value="1"/>
</dbReference>
<keyword evidence="3 8" id="KW-0597">Phosphoprotein</keyword>
<evidence type="ECO:0000256" key="6">
    <source>
        <dbReference type="ARBA" id="ARBA00023125"/>
    </source>
</evidence>
<dbReference type="Pfam" id="PF00072">
    <property type="entry name" value="Response_reg"/>
    <property type="match status" value="1"/>
</dbReference>
<dbReference type="FunFam" id="1.10.10.10:FF:000099">
    <property type="entry name" value="Two-component system response regulator TorR"/>
    <property type="match status" value="1"/>
</dbReference>
<dbReference type="SMART" id="SM00862">
    <property type="entry name" value="Trans_reg_C"/>
    <property type="match status" value="1"/>
</dbReference>
<evidence type="ECO:0000256" key="3">
    <source>
        <dbReference type="ARBA" id="ARBA00022553"/>
    </source>
</evidence>
<name>A0A1C2EF50_9PSED</name>
<comment type="caution">
    <text evidence="12">The sequence shown here is derived from an EMBL/GenBank/DDBJ whole genome shotgun (WGS) entry which is preliminary data.</text>
</comment>
<dbReference type="Gene3D" id="1.10.10.10">
    <property type="entry name" value="Winged helix-like DNA-binding domain superfamily/Winged helix DNA-binding domain"/>
    <property type="match status" value="1"/>
</dbReference>
<dbReference type="InterPro" id="IPR039420">
    <property type="entry name" value="WalR-like"/>
</dbReference>
<keyword evidence="6 9" id="KW-0238">DNA-binding</keyword>
<keyword evidence="4" id="KW-0902">Two-component regulatory system</keyword>
<sequence length="252" mass="28836">MQTTPDSPTATATAPSEERRWNTRALIVDDDIPIRELLCDYLARFNIHSTGVTDGNAMRLALTEDTYDVVVLDLMLPGEDGLSLCRWLRSTSDIPILMLTARCEPTDRIIGLELGADDYMAKPFEPRELVARIQTILRRVRDDRTEERTTLRFDNWRLNSVLRQLTAPDGLVVPLSNAEFRLLRVFLERPRRVLNREQLLDAARGRSIEAFDRSIDLLVSRLRQKLGDDPKSPQLIKTVRGEGYMFDAREIG</sequence>
<organism evidence="12 13">
    <name type="scientific">Pseudomonas graminis</name>
    <dbReference type="NCBI Taxonomy" id="158627"/>
    <lineage>
        <taxon>Bacteria</taxon>
        <taxon>Pseudomonadati</taxon>
        <taxon>Pseudomonadota</taxon>
        <taxon>Gammaproteobacteria</taxon>
        <taxon>Pseudomonadales</taxon>
        <taxon>Pseudomonadaceae</taxon>
        <taxon>Pseudomonas</taxon>
    </lineage>
</organism>
<dbReference type="CDD" id="cd00383">
    <property type="entry name" value="trans_reg_C"/>
    <property type="match status" value="1"/>
</dbReference>
<evidence type="ECO:0000256" key="7">
    <source>
        <dbReference type="ARBA" id="ARBA00023163"/>
    </source>
</evidence>
<reference evidence="12 13" key="1">
    <citation type="submission" date="2016-08" db="EMBL/GenBank/DDBJ databases">
        <title>Whole genome sequence of Pseudomonas graminis strain UASWS1507, a potential biological control agent for agriculture.</title>
        <authorList>
            <person name="Crovadore J."/>
            <person name="Calmin G."/>
            <person name="Chablais R."/>
            <person name="Cochard B."/>
            <person name="Lefort F."/>
        </authorList>
    </citation>
    <scope>NUCLEOTIDE SEQUENCE [LARGE SCALE GENOMIC DNA]</scope>
    <source>
        <strain evidence="12 13">UASWS1507</strain>
    </source>
</reference>
<dbReference type="InterPro" id="IPR001789">
    <property type="entry name" value="Sig_transdc_resp-reg_receiver"/>
</dbReference>
<evidence type="ECO:0000256" key="5">
    <source>
        <dbReference type="ARBA" id="ARBA00023015"/>
    </source>
</evidence>
<feature type="DNA-binding region" description="OmpR/PhoB-type" evidence="9">
    <location>
        <begin position="148"/>
        <end position="248"/>
    </location>
</feature>
<dbReference type="InterPro" id="IPR016032">
    <property type="entry name" value="Sig_transdc_resp-reg_C-effctor"/>
</dbReference>
<dbReference type="InterPro" id="IPR036388">
    <property type="entry name" value="WH-like_DNA-bd_sf"/>
</dbReference>
<dbReference type="Pfam" id="PF00486">
    <property type="entry name" value="Trans_reg_C"/>
    <property type="match status" value="1"/>
</dbReference>
<keyword evidence="5" id="KW-0805">Transcription regulation</keyword>
<evidence type="ECO:0000259" key="11">
    <source>
        <dbReference type="PROSITE" id="PS51755"/>
    </source>
</evidence>
<dbReference type="InterPro" id="IPR011006">
    <property type="entry name" value="CheY-like_superfamily"/>
</dbReference>
<accession>A0A1C2EF50</accession>
<dbReference type="PROSITE" id="PS50110">
    <property type="entry name" value="RESPONSE_REGULATORY"/>
    <property type="match status" value="1"/>
</dbReference>
<comment type="subcellular location">
    <subcellularLocation>
        <location evidence="1">Cytoplasm</location>
    </subcellularLocation>
</comment>
<dbReference type="PROSITE" id="PS51755">
    <property type="entry name" value="OMPR_PHOB"/>
    <property type="match status" value="1"/>
</dbReference>
<dbReference type="GO" id="GO:0006355">
    <property type="term" value="P:regulation of DNA-templated transcription"/>
    <property type="evidence" value="ECO:0007669"/>
    <property type="project" value="InterPro"/>
</dbReference>
<keyword evidence="7" id="KW-0804">Transcription</keyword>
<evidence type="ECO:0000256" key="2">
    <source>
        <dbReference type="ARBA" id="ARBA00022490"/>
    </source>
</evidence>
<evidence type="ECO:0000256" key="8">
    <source>
        <dbReference type="PROSITE-ProRule" id="PRU00169"/>
    </source>
</evidence>
<evidence type="ECO:0000313" key="12">
    <source>
        <dbReference type="EMBL" id="OCX25633.1"/>
    </source>
</evidence>
<gene>
    <name evidence="12" type="ORF">BBI10_01840</name>
</gene>
<dbReference type="FunFam" id="3.40.50.2300:FF:000001">
    <property type="entry name" value="DNA-binding response regulator PhoB"/>
    <property type="match status" value="1"/>
</dbReference>
<evidence type="ECO:0000256" key="1">
    <source>
        <dbReference type="ARBA" id="ARBA00004496"/>
    </source>
</evidence>
<evidence type="ECO:0000259" key="10">
    <source>
        <dbReference type="PROSITE" id="PS50110"/>
    </source>
</evidence>
<dbReference type="InterPro" id="IPR001867">
    <property type="entry name" value="OmpR/PhoB-type_DNA-bd"/>
</dbReference>